<name>A0A9X0R464_9PROT</name>
<comment type="caution">
    <text evidence="2">The sequence shown here is derived from an EMBL/GenBank/DDBJ whole genome shotgun (WGS) entry which is preliminary data.</text>
</comment>
<gene>
    <name evidence="2" type="ORF">H7965_22770</name>
</gene>
<dbReference type="Gene3D" id="3.40.50.300">
    <property type="entry name" value="P-loop containing nucleotide triphosphate hydrolases"/>
    <property type="match status" value="1"/>
</dbReference>
<dbReference type="InterPro" id="IPR052934">
    <property type="entry name" value="Methyl-DNA_Rec/Restrict_Enz"/>
</dbReference>
<sequence>MSELGQRFKRYARQKILDFVRADGPQLDKDATYRAIRQGFEGGPDAAAELDAVREGDTTQWLTWTQEAVAELVQAGILMPAEGVGQLQATELGIDLSRLPAGFRDTQKTRELSAAFQDVQPDAQFEKQARAKLDEFARRFPPERLTSLKLNDYAMGGGGQDNLSWWLERGLEKLGKFSPGNALRHLIYLQKDGSVYLAPQVKHLSVDQAVAEVAGWHAEAVAAAGRDPDSVDLDAHGVPARFLKLVNSYFPDSFLPVNSRYHLERFLIDFGVSDAEVPSGSAQRNRLLYQLYDAIARPRGLSPWDFMRILYTRFDPRRIKLDPGRLRGSIRLFRWVFGERFAGHRYLETERNYKEAIAERWQKAAAASSLDAAIAEGNCVAKARELFRALTDSPSNLLSFRYHAPITNLTNEADARLLVTAVRDLLQGASSEDGVPDVGAFNARIAPLYARLDETPRKAASRSIPTLMLWLSFPEREIFVRSELFNRARSALGAKSGPSDDGLLSTSAYADLRAFAEVVRDGIAELEPADMIDVQSFLWCVFQHSDVWFGGATYDKKDMLPAFRERGIYAVGYGSSEALRPLLADLEKLTAEERKARIATIGTLSASKSEMQALTAFVELAVKPGAIIIAKSSFYHGGAKESVIRIKGTATKEEGGGYDTELGHFVKVDWGDPVSVDLNAGKFYPLVGGTLASLKLADALNLLGGDELPHVVKPPSEGPAVPPEPISDAPPLPTTPPTPVLDLPKNLILFGPPGTGKTWHALQTIAPRFGRNWRMVTFHPNFAYEEFVEGLRPVSEEGKPVRYDVLPGVFRLVCEEASKHSEQPHLLIIDEINRANLASVFGELITLIEEDKRDSARVILPYSKKEFRVPGNLWIVGTMNTADRSIALMDVALRRRFVFRETPVEYSVLADDFGKATDPALAGLNLADVLSTMNRRLRVLLGRDYQIGHAWLLDVRTLDELRRRFAERVLPLLAEYFHDDWSRACLVLGEDPRKPSASGLIRRTAAKMADLFGTGADHLGEDRILFDIGNPDGWQAETFAAIAGGTTPSESEDGAGA</sequence>
<dbReference type="EMBL" id="JACOMF010000043">
    <property type="protein sequence ID" value="MBC4018123.1"/>
    <property type="molecule type" value="Genomic_DNA"/>
</dbReference>
<keyword evidence="3" id="KW-1185">Reference proteome</keyword>
<dbReference type="RefSeq" id="WP_186772879.1">
    <property type="nucleotide sequence ID" value="NZ_JACOMF010000043.1"/>
</dbReference>
<evidence type="ECO:0000313" key="3">
    <source>
        <dbReference type="Proteomes" id="UP000600101"/>
    </source>
</evidence>
<dbReference type="GO" id="GO:0016887">
    <property type="term" value="F:ATP hydrolysis activity"/>
    <property type="evidence" value="ECO:0007669"/>
    <property type="project" value="InterPro"/>
</dbReference>
<dbReference type="PANTHER" id="PTHR37291">
    <property type="entry name" value="5-METHYLCYTOSINE-SPECIFIC RESTRICTION ENZYME B"/>
    <property type="match status" value="1"/>
</dbReference>
<accession>A0A9X0R464</accession>
<organism evidence="2 3">
    <name type="scientific">Siccirubricoccus deserti</name>
    <dbReference type="NCBI Taxonomy" id="2013562"/>
    <lineage>
        <taxon>Bacteria</taxon>
        <taxon>Pseudomonadati</taxon>
        <taxon>Pseudomonadota</taxon>
        <taxon>Alphaproteobacteria</taxon>
        <taxon>Acetobacterales</taxon>
        <taxon>Roseomonadaceae</taxon>
        <taxon>Siccirubricoccus</taxon>
    </lineage>
</organism>
<feature type="domain" description="AAA+ ATPase" evidence="1">
    <location>
        <begin position="743"/>
        <end position="903"/>
    </location>
</feature>
<dbReference type="InterPro" id="IPR003593">
    <property type="entry name" value="AAA+_ATPase"/>
</dbReference>
<protein>
    <submittedName>
        <fullName evidence="2">AAA family ATPase</fullName>
    </submittedName>
</protein>
<dbReference type="Pfam" id="PF07728">
    <property type="entry name" value="AAA_5"/>
    <property type="match status" value="1"/>
</dbReference>
<dbReference type="InterPro" id="IPR027417">
    <property type="entry name" value="P-loop_NTPase"/>
</dbReference>
<evidence type="ECO:0000313" key="2">
    <source>
        <dbReference type="EMBL" id="MBC4018123.1"/>
    </source>
</evidence>
<reference evidence="2" key="1">
    <citation type="submission" date="2020-08" db="EMBL/GenBank/DDBJ databases">
        <authorList>
            <person name="Hu Y."/>
            <person name="Nguyen S.V."/>
            <person name="Li F."/>
            <person name="Fanning S."/>
        </authorList>
    </citation>
    <scope>NUCLEOTIDE SEQUENCE</scope>
    <source>
        <strain evidence="2">SYSU D8009</strain>
    </source>
</reference>
<dbReference type="InterPro" id="IPR011704">
    <property type="entry name" value="ATPase_dyneun-rel_AAA"/>
</dbReference>
<dbReference type="AlphaFoldDB" id="A0A9X0R464"/>
<dbReference type="SMART" id="SM00382">
    <property type="entry name" value="AAA"/>
    <property type="match status" value="1"/>
</dbReference>
<dbReference type="CDD" id="cd00009">
    <property type="entry name" value="AAA"/>
    <property type="match status" value="1"/>
</dbReference>
<proteinExistence type="predicted"/>
<dbReference type="PANTHER" id="PTHR37291:SF1">
    <property type="entry name" value="TYPE IV METHYL-DIRECTED RESTRICTION ENZYME ECOKMCRB SUBUNIT"/>
    <property type="match status" value="1"/>
</dbReference>
<evidence type="ECO:0000259" key="1">
    <source>
        <dbReference type="SMART" id="SM00382"/>
    </source>
</evidence>
<dbReference type="GO" id="GO:0005524">
    <property type="term" value="F:ATP binding"/>
    <property type="evidence" value="ECO:0007669"/>
    <property type="project" value="InterPro"/>
</dbReference>
<dbReference type="SUPFAM" id="SSF52540">
    <property type="entry name" value="P-loop containing nucleoside triphosphate hydrolases"/>
    <property type="match status" value="1"/>
</dbReference>
<dbReference type="Proteomes" id="UP000600101">
    <property type="component" value="Unassembled WGS sequence"/>
</dbReference>